<accession>A0A8X6S8B2</accession>
<dbReference type="Proteomes" id="UP000887159">
    <property type="component" value="Unassembled WGS sequence"/>
</dbReference>
<comment type="caution">
    <text evidence="1">The sequence shown here is derived from an EMBL/GenBank/DDBJ whole genome shotgun (WGS) entry which is preliminary data.</text>
</comment>
<dbReference type="AlphaFoldDB" id="A0A8X6S8B2"/>
<keyword evidence="2" id="KW-1185">Reference proteome</keyword>
<sequence length="107" mass="12821">MSGAALLEDEVLEVFTELREQPQMHHIQLSCYFIERCKEILTEYFHNLRDPQISSKYNSFDYDEQLHLRLSLDCIVLTRHLEPIRQIIQLAPSRIIASIKIRWEQKH</sequence>
<protein>
    <submittedName>
        <fullName evidence="1">Uncharacterized protein</fullName>
    </submittedName>
</protein>
<gene>
    <name evidence="1" type="ORF">TNCV_3524061</name>
</gene>
<evidence type="ECO:0000313" key="2">
    <source>
        <dbReference type="Proteomes" id="UP000887159"/>
    </source>
</evidence>
<organism evidence="1 2">
    <name type="scientific">Trichonephila clavipes</name>
    <name type="common">Golden silk orbweaver</name>
    <name type="synonym">Nephila clavipes</name>
    <dbReference type="NCBI Taxonomy" id="2585209"/>
    <lineage>
        <taxon>Eukaryota</taxon>
        <taxon>Metazoa</taxon>
        <taxon>Ecdysozoa</taxon>
        <taxon>Arthropoda</taxon>
        <taxon>Chelicerata</taxon>
        <taxon>Arachnida</taxon>
        <taxon>Araneae</taxon>
        <taxon>Araneomorphae</taxon>
        <taxon>Entelegynae</taxon>
        <taxon>Araneoidea</taxon>
        <taxon>Nephilidae</taxon>
        <taxon>Trichonephila</taxon>
    </lineage>
</organism>
<reference evidence="1" key="1">
    <citation type="submission" date="2020-08" db="EMBL/GenBank/DDBJ databases">
        <title>Multicomponent nature underlies the extraordinary mechanical properties of spider dragline silk.</title>
        <authorList>
            <person name="Kono N."/>
            <person name="Nakamura H."/>
            <person name="Mori M."/>
            <person name="Yoshida Y."/>
            <person name="Ohtoshi R."/>
            <person name="Malay A.D."/>
            <person name="Moran D.A.P."/>
            <person name="Tomita M."/>
            <person name="Numata K."/>
            <person name="Arakawa K."/>
        </authorList>
    </citation>
    <scope>NUCLEOTIDE SEQUENCE</scope>
</reference>
<evidence type="ECO:0000313" key="1">
    <source>
        <dbReference type="EMBL" id="GFY06550.1"/>
    </source>
</evidence>
<proteinExistence type="predicted"/>
<name>A0A8X6S8B2_TRICX</name>
<dbReference type="EMBL" id="BMAU01021261">
    <property type="protein sequence ID" value="GFY06550.1"/>
    <property type="molecule type" value="Genomic_DNA"/>
</dbReference>